<dbReference type="GO" id="GO:0012505">
    <property type="term" value="C:endomembrane system"/>
    <property type="evidence" value="ECO:0007669"/>
    <property type="project" value="UniProtKB-SubCell"/>
</dbReference>
<dbReference type="SUPFAM" id="SSF82866">
    <property type="entry name" value="Multidrug efflux transporter AcrB transmembrane domain"/>
    <property type="match status" value="2"/>
</dbReference>
<feature type="transmembrane region" description="Helical" evidence="15">
    <location>
        <begin position="1078"/>
        <end position="1099"/>
    </location>
</feature>
<dbReference type="Pfam" id="PF12349">
    <property type="entry name" value="Sterol-sensing"/>
    <property type="match status" value="1"/>
</dbReference>
<keyword evidence="11" id="KW-1015">Disulfide bond</keyword>
<keyword evidence="13" id="KW-0325">Glycoprotein</keyword>
<evidence type="ECO:0000256" key="7">
    <source>
        <dbReference type="ARBA" id="ARBA00022989"/>
    </source>
</evidence>
<feature type="transmembrane region" description="Helical" evidence="15">
    <location>
        <begin position="1138"/>
        <end position="1157"/>
    </location>
</feature>
<dbReference type="InterPro" id="IPR004765">
    <property type="entry name" value="NPC1-like"/>
</dbReference>
<evidence type="ECO:0000256" key="1">
    <source>
        <dbReference type="ARBA" id="ARBA00004127"/>
    </source>
</evidence>
<protein>
    <recommendedName>
        <fullName evidence="16">SSD domain-containing protein</fullName>
    </recommendedName>
</protein>
<evidence type="ECO:0000313" key="18">
    <source>
        <dbReference type="Proteomes" id="UP000316726"/>
    </source>
</evidence>
<keyword evidence="9" id="KW-0443">Lipid metabolism</keyword>
<keyword evidence="12" id="KW-1207">Sterol metabolism</keyword>
<dbReference type="PROSITE" id="PS50156">
    <property type="entry name" value="SSD"/>
    <property type="match status" value="1"/>
</dbReference>
<dbReference type="STRING" id="1764295.A0A5B8MHD7"/>
<dbReference type="GO" id="GO:0015918">
    <property type="term" value="P:sterol transport"/>
    <property type="evidence" value="ECO:0007669"/>
    <property type="project" value="TreeGrafter"/>
</dbReference>
<dbReference type="GO" id="GO:0032934">
    <property type="term" value="F:sterol binding"/>
    <property type="evidence" value="ECO:0007669"/>
    <property type="project" value="TreeGrafter"/>
</dbReference>
<dbReference type="GO" id="GO:0008203">
    <property type="term" value="P:cholesterol metabolic process"/>
    <property type="evidence" value="ECO:0007669"/>
    <property type="project" value="UniProtKB-KW"/>
</dbReference>
<evidence type="ECO:0000256" key="6">
    <source>
        <dbReference type="ARBA" id="ARBA00022729"/>
    </source>
</evidence>
<comment type="subcellular location">
    <subcellularLocation>
        <location evidence="1">Endomembrane system</location>
        <topology evidence="1">Multi-pass membrane protein</topology>
    </subcellularLocation>
</comment>
<evidence type="ECO:0000256" key="5">
    <source>
        <dbReference type="ARBA" id="ARBA00022692"/>
    </source>
</evidence>
<dbReference type="InterPro" id="IPR053956">
    <property type="entry name" value="NPC1_MLD"/>
</dbReference>
<keyword evidence="8" id="KW-0445">Lipid transport</keyword>
<feature type="transmembrane region" description="Helical" evidence="15">
    <location>
        <begin position="243"/>
        <end position="261"/>
    </location>
</feature>
<keyword evidence="10 15" id="KW-0472">Membrane</keyword>
<proteinExistence type="inferred from homology"/>
<evidence type="ECO:0000256" key="13">
    <source>
        <dbReference type="ARBA" id="ARBA00023180"/>
    </source>
</evidence>
<feature type="transmembrane region" description="Helical" evidence="15">
    <location>
        <begin position="1177"/>
        <end position="1196"/>
    </location>
</feature>
<keyword evidence="5 15" id="KW-0812">Transmembrane</keyword>
<evidence type="ECO:0000259" key="16">
    <source>
        <dbReference type="PROSITE" id="PS50156"/>
    </source>
</evidence>
<evidence type="ECO:0000313" key="17">
    <source>
        <dbReference type="EMBL" id="QDZ19863.1"/>
    </source>
</evidence>
<dbReference type="GO" id="GO:0005319">
    <property type="term" value="F:lipid transporter activity"/>
    <property type="evidence" value="ECO:0007669"/>
    <property type="project" value="InterPro"/>
</dbReference>
<dbReference type="OrthoDB" id="6510177at2759"/>
<feature type="transmembrane region" description="Helical" evidence="15">
    <location>
        <begin position="702"/>
        <end position="724"/>
    </location>
</feature>
<evidence type="ECO:0000256" key="2">
    <source>
        <dbReference type="ARBA" id="ARBA00005585"/>
    </source>
</evidence>
<feature type="transmembrane region" description="Helical" evidence="15">
    <location>
        <begin position="331"/>
        <end position="356"/>
    </location>
</feature>
<evidence type="ECO:0000256" key="15">
    <source>
        <dbReference type="SAM" id="Phobius"/>
    </source>
</evidence>
<dbReference type="InterPro" id="IPR000731">
    <property type="entry name" value="SSD"/>
</dbReference>
<dbReference type="InterPro" id="IPR053958">
    <property type="entry name" value="HMGCR/SNAP/NPC1-like_SSD"/>
</dbReference>
<evidence type="ECO:0000256" key="14">
    <source>
        <dbReference type="ARBA" id="ARBA00023221"/>
    </source>
</evidence>
<evidence type="ECO:0000256" key="10">
    <source>
        <dbReference type="ARBA" id="ARBA00023136"/>
    </source>
</evidence>
<evidence type="ECO:0000256" key="8">
    <source>
        <dbReference type="ARBA" id="ARBA00023055"/>
    </source>
</evidence>
<gene>
    <name evidence="17" type="ORF">A3770_03p23810</name>
</gene>
<evidence type="ECO:0000256" key="3">
    <source>
        <dbReference type="ARBA" id="ARBA00022448"/>
    </source>
</evidence>
<dbReference type="Proteomes" id="UP000316726">
    <property type="component" value="Chromosome 3"/>
</dbReference>
<evidence type="ECO:0000256" key="9">
    <source>
        <dbReference type="ARBA" id="ARBA00023098"/>
    </source>
</evidence>
<reference evidence="17 18" key="1">
    <citation type="submission" date="2018-07" db="EMBL/GenBank/DDBJ databases">
        <title>The complete nuclear genome of the prasinophyte Chloropicon primus (CCMP1205).</title>
        <authorList>
            <person name="Pombert J.-F."/>
            <person name="Otis C."/>
            <person name="Turmel M."/>
            <person name="Lemieux C."/>
        </authorList>
    </citation>
    <scope>NUCLEOTIDE SEQUENCE [LARGE SCALE GENOMIC DNA]</scope>
    <source>
        <strain evidence="17 18">CCMP1205</strain>
    </source>
</reference>
<feature type="domain" description="SSD" evidence="16">
    <location>
        <begin position="590"/>
        <end position="755"/>
    </location>
</feature>
<dbReference type="AlphaFoldDB" id="A0A5B8MHD7"/>
<keyword evidence="7 15" id="KW-1133">Transmembrane helix</keyword>
<feature type="transmembrane region" description="Helical" evidence="15">
    <location>
        <begin position="1105"/>
        <end position="1126"/>
    </location>
</feature>
<dbReference type="EMBL" id="CP031036">
    <property type="protein sequence ID" value="QDZ19863.1"/>
    <property type="molecule type" value="Genomic_DNA"/>
</dbReference>
<organism evidence="17 18">
    <name type="scientific">Chloropicon primus</name>
    <dbReference type="NCBI Taxonomy" id="1764295"/>
    <lineage>
        <taxon>Eukaryota</taxon>
        <taxon>Viridiplantae</taxon>
        <taxon>Chlorophyta</taxon>
        <taxon>Chloropicophyceae</taxon>
        <taxon>Chloropicales</taxon>
        <taxon>Chloropicaceae</taxon>
        <taxon>Chloropicon</taxon>
    </lineage>
</organism>
<feature type="transmembrane region" description="Helical" evidence="15">
    <location>
        <begin position="730"/>
        <end position="755"/>
    </location>
</feature>
<keyword evidence="3" id="KW-0813">Transport</keyword>
<dbReference type="PANTHER" id="PTHR45727">
    <property type="entry name" value="NPC INTRACELLULAR CHOLESTEROL TRANSPORTER 1"/>
    <property type="match status" value="1"/>
</dbReference>
<keyword evidence="6" id="KW-0732">Signal</keyword>
<name>A0A5B8MHD7_9CHLO</name>
<feature type="transmembrane region" description="Helical" evidence="15">
    <location>
        <begin position="1208"/>
        <end position="1231"/>
    </location>
</feature>
<dbReference type="Pfam" id="PF16414">
    <property type="entry name" value="NPC1_N"/>
    <property type="match status" value="1"/>
</dbReference>
<dbReference type="GO" id="GO:0016020">
    <property type="term" value="C:membrane"/>
    <property type="evidence" value="ECO:0007669"/>
    <property type="project" value="InterPro"/>
</dbReference>
<keyword evidence="4" id="KW-0153">Cholesterol metabolism</keyword>
<comment type="similarity">
    <text evidence="2">Belongs to the patched family.</text>
</comment>
<feature type="transmembrane region" description="Helical" evidence="15">
    <location>
        <begin position="656"/>
        <end position="681"/>
    </location>
</feature>
<keyword evidence="14" id="KW-0753">Steroid metabolism</keyword>
<feature type="transmembrane region" description="Helical" evidence="15">
    <location>
        <begin position="591"/>
        <end position="614"/>
    </location>
</feature>
<evidence type="ECO:0000256" key="4">
    <source>
        <dbReference type="ARBA" id="ARBA00022548"/>
    </source>
</evidence>
<dbReference type="InterPro" id="IPR032190">
    <property type="entry name" value="NPC1_N"/>
</dbReference>
<dbReference type="Pfam" id="PF22314">
    <property type="entry name" value="NPC1_MLD"/>
    <property type="match status" value="1"/>
</dbReference>
<keyword evidence="18" id="KW-1185">Reference proteome</keyword>
<dbReference type="Gene3D" id="1.20.1640.10">
    <property type="entry name" value="Multidrug efflux transporter AcrB transmembrane domain"/>
    <property type="match status" value="2"/>
</dbReference>
<dbReference type="PANTHER" id="PTHR45727:SF2">
    <property type="entry name" value="NPC INTRACELLULAR CHOLESTEROL TRANSPORTER 1"/>
    <property type="match status" value="1"/>
</dbReference>
<accession>A0A5B8MHD7</accession>
<dbReference type="NCBIfam" id="TIGR00917">
    <property type="entry name" value="2A060601"/>
    <property type="match status" value="1"/>
</dbReference>
<evidence type="ECO:0000256" key="12">
    <source>
        <dbReference type="ARBA" id="ARBA00023166"/>
    </source>
</evidence>
<evidence type="ECO:0000256" key="11">
    <source>
        <dbReference type="ARBA" id="ARBA00023157"/>
    </source>
</evidence>
<feature type="transmembrane region" description="Helical" evidence="15">
    <location>
        <begin position="626"/>
        <end position="650"/>
    </location>
</feature>
<sequence>MFGQSLLGVPLVANGAAPQKIADESKLEKLQSACPALYSAFGGKDGEYCCAESQIQTLYTKMQLLHQIVLGCPACDHNFKHLWCWMTCAPYQEEFLNVTKTTGNGKDVDEVDYYVAPHFGESLWNSCKEVKVSSMNVKAMDTLCKTDDCKGWHMMLSKQGEKFPLLNPITINFPLNTTESPVPQGVVTMNDTLPTCYDKSFGCSCGDCPQGPSCTKPKPAPPPPPPGCTALGLPANSLGCMDLGLVVAFLVIAFSGTFTWVRANRKSDGGSQDSDLDDYASAEEPLLGSKGDANGVSVRDKLKSAMEAEANALVLPPVEGFLRKWFYKQGVWIATYPIRTLLITMIFVALCLLGLLRFQVETNPENLWVPAGSSTKLEQDFFNKAFGKFYRIEQLIITKNDSSSNSSIVTEDNIRMMFEMQDIINDISVPLDNGKNATLDDICFKPFGPTGACATQSILQYWQMNRTAFEDAASTHPNDKDWMEFCFQHWITEESCFSAFKAPMDPKLVFGGFPRDQGNVVYSNDSTSLIVVYLVDNSEENLDAALAFEKQFISIVQEKLLKITGASNLRLSYSSESSVQSELERESNADAMTVAFSFIAMFVYMTFVLGGASSCKPSLMCFRTRILLGLGGVLLVILSVLCAAGILSTLGVKSTLLIVEVIPFLALAIGVDNMCILAHTLQCQDVNLALPIRVGNALSSAGPSITLAATAEFLAFLAGVLTGMPACTTFALFAAITVLIDYIFQVTAFVAMLLLDEQRIKNRRMDCMPCIKEVRGSPSADGKGGPESGVLESLAISFSQVLQKQAVQISVLLTFLAMFFSAIGCIQHVELGLEQTVALPRDSYLQDYFGDIATQLRVGPPVYFVQKHMNVQPDSDDVNKTCATAGCMSNSMLNQIQNAAEIPSTSYIATSAASWIDDYISWINPSLNRCCRMYSNETFCPTASTDKACETCFDGNSPDPLFHLHGSRPTLAQINKTIPWFMEAIPSKECAKAGRGAYNTELERSDSDPTGYAGVSEGVVKAARYRGYHTPLATQNDFITALREAKKLTGKISEELGLEVFPYSVFYVFFEQYLEMDYYATLTFSVAAISILGVSYLFLGSLWAAGLTMVVVMSVVVDMMGCMYLFGIQFNAVSLTNLAMAIGIALEFCIHIVRAFTVSDGSNTFRAQVALSRMGTPVFNGIALTKLIGVLVLSLSQTEIFQIYYFRMYLILVILSTLHAFVLLPVLLMIIGPPRLPYKLAHDMHL</sequence>